<feature type="domain" description="DUF6311" evidence="2">
    <location>
        <begin position="93"/>
        <end position="370"/>
    </location>
</feature>
<feature type="transmembrane region" description="Helical" evidence="1">
    <location>
        <begin position="220"/>
        <end position="237"/>
    </location>
</feature>
<keyword evidence="1" id="KW-0472">Membrane</keyword>
<feature type="transmembrane region" description="Helical" evidence="1">
    <location>
        <begin position="12"/>
        <end position="32"/>
    </location>
</feature>
<feature type="transmembrane region" description="Helical" evidence="1">
    <location>
        <begin position="390"/>
        <end position="407"/>
    </location>
</feature>
<dbReference type="AlphaFoldDB" id="A0A225E2K7"/>
<feature type="transmembrane region" description="Helical" evidence="1">
    <location>
        <begin position="134"/>
        <end position="152"/>
    </location>
</feature>
<evidence type="ECO:0000256" key="1">
    <source>
        <dbReference type="SAM" id="Phobius"/>
    </source>
</evidence>
<organism evidence="3 4">
    <name type="scientific">Fimbriiglobus ruber</name>
    <dbReference type="NCBI Taxonomy" id="1908690"/>
    <lineage>
        <taxon>Bacteria</taxon>
        <taxon>Pseudomonadati</taxon>
        <taxon>Planctomycetota</taxon>
        <taxon>Planctomycetia</taxon>
        <taxon>Gemmatales</taxon>
        <taxon>Gemmataceae</taxon>
        <taxon>Fimbriiglobus</taxon>
    </lineage>
</organism>
<proteinExistence type="predicted"/>
<keyword evidence="1" id="KW-1133">Transmembrane helix</keyword>
<protein>
    <submittedName>
        <fullName evidence="3">Integral membrane protein</fullName>
    </submittedName>
</protein>
<dbReference type="Pfam" id="PF19830">
    <property type="entry name" value="DUF6311"/>
    <property type="match status" value="1"/>
</dbReference>
<accession>A0A225E2K7</accession>
<feature type="transmembrane region" description="Helical" evidence="1">
    <location>
        <begin position="329"/>
        <end position="349"/>
    </location>
</feature>
<evidence type="ECO:0000259" key="2">
    <source>
        <dbReference type="Pfam" id="PF19830"/>
    </source>
</evidence>
<feature type="transmembrane region" description="Helical" evidence="1">
    <location>
        <begin position="244"/>
        <end position="264"/>
    </location>
</feature>
<name>A0A225E2K7_9BACT</name>
<evidence type="ECO:0000313" key="4">
    <source>
        <dbReference type="Proteomes" id="UP000214646"/>
    </source>
</evidence>
<reference evidence="4" key="1">
    <citation type="submission" date="2017-06" db="EMBL/GenBank/DDBJ databases">
        <title>Genome analysis of Fimbriiglobus ruber SP5, the first member of the order Planctomycetales with confirmed chitinolytic capability.</title>
        <authorList>
            <person name="Ravin N.V."/>
            <person name="Rakitin A.L."/>
            <person name="Ivanova A.A."/>
            <person name="Beletsky A.V."/>
            <person name="Kulichevskaya I.S."/>
            <person name="Mardanov A.V."/>
            <person name="Dedysh S.N."/>
        </authorList>
    </citation>
    <scope>NUCLEOTIDE SEQUENCE [LARGE SCALE GENOMIC DNA]</scope>
    <source>
        <strain evidence="4">SP5</strain>
    </source>
</reference>
<comment type="caution">
    <text evidence="3">The sequence shown here is derived from an EMBL/GenBank/DDBJ whole genome shotgun (WGS) entry which is preliminary data.</text>
</comment>
<feature type="transmembrane region" description="Helical" evidence="1">
    <location>
        <begin position="361"/>
        <end position="384"/>
    </location>
</feature>
<dbReference type="Proteomes" id="UP000214646">
    <property type="component" value="Unassembled WGS sequence"/>
</dbReference>
<gene>
    <name evidence="3" type="ORF">FRUB_01172</name>
</gene>
<keyword evidence="1" id="KW-0812">Transmembrane</keyword>
<dbReference type="InterPro" id="IPR046278">
    <property type="entry name" value="DUF6311"/>
</dbReference>
<evidence type="ECO:0000313" key="3">
    <source>
        <dbReference type="EMBL" id="OWK47473.1"/>
    </source>
</evidence>
<keyword evidence="4" id="KW-1185">Reference proteome</keyword>
<dbReference type="EMBL" id="NIDE01000001">
    <property type="protein sequence ID" value="OWK47473.1"/>
    <property type="molecule type" value="Genomic_DNA"/>
</dbReference>
<sequence>MPKMFKAVPERLCNIFWYSFFVVLTTAILVAGQRLDRTDLRVPFNYSWDALLVIPLVKTTVETGTHWRNDRLGAPGVQELYDFPFADKMHFALLRLIGTAFPDPIVVFNLFHLLTYPLTTLITMYALRRLGLSLAAAGAGGVLYSFVPFHYLRGTDHYFLSAYFVIPVTCLLILRVCEGRVPFFRADPDEDGRYRLSVWNWDTLGALVVAVATASAGIYYAFYGCALLAAAGCYGWVVTKTWKVAAAAGILISIIVAILLVYGADTFIYQYNNGYNTAAHARNPEDAEFYGLKFSQLVMPVQRHNSLYLHRLRSAFDSPIRPLENENQMATLGLVGTAGLLVLLVVGVLPERRPAGFAAPATLTLIAILLGTVGGFGSVFNFLVTSQIRAYNRISIYIAFLAIYAVVRLLDGVLSNRPGWVRWPAFGVLIVFGIWDQTNDHWFRGKFADHRAAIADEYHADEVFFGEVERALPGGSVFTLPMIPFPETNNVGELHGYDHARGYLHTKTVRWSFGAIRGREEDQWQREVSTAPAAEMLRRVTLRGFDGLFVDRRGYAPADADKLLADLRALLGTGTPPLIHPAGNQLFFDLRPYREKLRSELGADAFAAAAKVESEQVRVLWLNGFHSTEGLGYEWRSRWCSATGQAVFVNPTDRPRTIHLYMAFRTNSPDPSDVQITGGELWTDRFPVNNITPPIERTIVVPPGRHTVRFRCRPPKSWIPFDARRLMFCIIHIRPNLTE</sequence>
<feature type="transmembrane region" description="Helical" evidence="1">
    <location>
        <begin position="158"/>
        <end position="177"/>
    </location>
</feature>